<keyword evidence="2" id="KW-0521">NADP</keyword>
<comment type="similarity">
    <text evidence="1 2">Belongs to the dTDP-4-dehydrorhamnose reductase family.</text>
</comment>
<name>A0A8J2YNY2_9BACL</name>
<dbReference type="GO" id="GO:0005829">
    <property type="term" value="C:cytosol"/>
    <property type="evidence" value="ECO:0007669"/>
    <property type="project" value="TreeGrafter"/>
</dbReference>
<dbReference type="InterPro" id="IPR029903">
    <property type="entry name" value="RmlD-like-bd"/>
</dbReference>
<dbReference type="Gene3D" id="3.90.25.10">
    <property type="entry name" value="UDP-galactose 4-epimerase, domain 1"/>
    <property type="match status" value="1"/>
</dbReference>
<dbReference type="Proteomes" id="UP000628775">
    <property type="component" value="Unassembled WGS sequence"/>
</dbReference>
<keyword evidence="2" id="KW-0560">Oxidoreductase</keyword>
<reference evidence="4" key="2">
    <citation type="submission" date="2020-09" db="EMBL/GenBank/DDBJ databases">
        <authorList>
            <person name="Sun Q."/>
            <person name="Zhou Y."/>
        </authorList>
    </citation>
    <scope>NUCLEOTIDE SEQUENCE</scope>
    <source>
        <strain evidence="4">CGMCC 1.15371</strain>
    </source>
</reference>
<dbReference type="SUPFAM" id="SSF51735">
    <property type="entry name" value="NAD(P)-binding Rossmann-fold domains"/>
    <property type="match status" value="1"/>
</dbReference>
<dbReference type="RefSeq" id="WP_188698867.1">
    <property type="nucleotide sequence ID" value="NZ_BMIR01000033.1"/>
</dbReference>
<proteinExistence type="inferred from homology"/>
<comment type="function">
    <text evidence="2">Catalyzes the reduction of dTDP-6-deoxy-L-lyxo-4-hexulose to yield dTDP-L-rhamnose.</text>
</comment>
<comment type="pathway">
    <text evidence="2">Carbohydrate biosynthesis; dTDP-L-rhamnose biosynthesis.</text>
</comment>
<gene>
    <name evidence="4" type="ORF">GCM10011391_38910</name>
</gene>
<accession>A0A8J2YNY2</accession>
<dbReference type="GO" id="GO:0008831">
    <property type="term" value="F:dTDP-4-dehydrorhamnose reductase activity"/>
    <property type="evidence" value="ECO:0007669"/>
    <property type="project" value="UniProtKB-EC"/>
</dbReference>
<evidence type="ECO:0000256" key="1">
    <source>
        <dbReference type="ARBA" id="ARBA00010944"/>
    </source>
</evidence>
<dbReference type="NCBIfam" id="TIGR01214">
    <property type="entry name" value="rmlD"/>
    <property type="match status" value="1"/>
</dbReference>
<dbReference type="EMBL" id="BMIR01000033">
    <property type="protein sequence ID" value="GGE56105.1"/>
    <property type="molecule type" value="Genomic_DNA"/>
</dbReference>
<evidence type="ECO:0000256" key="2">
    <source>
        <dbReference type="RuleBase" id="RU364082"/>
    </source>
</evidence>
<feature type="domain" description="RmlD-like substrate binding" evidence="3">
    <location>
        <begin position="1"/>
        <end position="278"/>
    </location>
</feature>
<evidence type="ECO:0000313" key="4">
    <source>
        <dbReference type="EMBL" id="GGE56105.1"/>
    </source>
</evidence>
<comment type="caution">
    <text evidence="4">The sequence shown here is derived from an EMBL/GenBank/DDBJ whole genome shotgun (WGS) entry which is preliminary data.</text>
</comment>
<organism evidence="4 5">
    <name type="scientific">Pullulanibacillus camelliae</name>
    <dbReference type="NCBI Taxonomy" id="1707096"/>
    <lineage>
        <taxon>Bacteria</taxon>
        <taxon>Bacillati</taxon>
        <taxon>Bacillota</taxon>
        <taxon>Bacilli</taxon>
        <taxon>Bacillales</taxon>
        <taxon>Sporolactobacillaceae</taxon>
        <taxon>Pullulanibacillus</taxon>
    </lineage>
</organism>
<evidence type="ECO:0000259" key="3">
    <source>
        <dbReference type="Pfam" id="PF04321"/>
    </source>
</evidence>
<dbReference type="CDD" id="cd05254">
    <property type="entry name" value="dTDP_HR_like_SDR_e"/>
    <property type="match status" value="1"/>
</dbReference>
<dbReference type="PANTHER" id="PTHR10491:SF4">
    <property type="entry name" value="METHIONINE ADENOSYLTRANSFERASE 2 SUBUNIT BETA"/>
    <property type="match status" value="1"/>
</dbReference>
<keyword evidence="5" id="KW-1185">Reference proteome</keyword>
<dbReference type="GO" id="GO:0019305">
    <property type="term" value="P:dTDP-rhamnose biosynthetic process"/>
    <property type="evidence" value="ECO:0007669"/>
    <property type="project" value="UniProtKB-UniPathway"/>
</dbReference>
<dbReference type="Pfam" id="PF04321">
    <property type="entry name" value="RmlD_sub_bind"/>
    <property type="match status" value="1"/>
</dbReference>
<protein>
    <recommendedName>
        <fullName evidence="2">dTDP-4-dehydrorhamnose reductase</fullName>
        <ecNumber evidence="2">1.1.1.133</ecNumber>
    </recommendedName>
</protein>
<evidence type="ECO:0000313" key="5">
    <source>
        <dbReference type="Proteomes" id="UP000628775"/>
    </source>
</evidence>
<dbReference type="EC" id="1.1.1.133" evidence="2"/>
<dbReference type="PANTHER" id="PTHR10491">
    <property type="entry name" value="DTDP-4-DEHYDRORHAMNOSE REDUCTASE"/>
    <property type="match status" value="1"/>
</dbReference>
<dbReference type="AlphaFoldDB" id="A0A8J2YNY2"/>
<sequence>MRIIITGAKGQLGQDVLSLFEHNGYYDVLPFSKEELDITDAKAVLNKIQELKPDWILHCAAYTDVEAAEDEGKSLNWLINRDGSKYISQAAASIGAKLIYISTDYVFDGKKGGPYKEEDQTHPLNQYGAAKLAGEEAIHKHLPGAHIIRTSWVFGENGKNFVYTMLRLAERLETLTVVNDQHGRPTYTKDLAAFMRYIIEHKVPGGIYHFSNDSEATWFEFAKAILKDKAIHIQPVDSTAFVQKAKRPKYTVMSLEKVKKTGFHIPTWQNALDRFMNTVFKN</sequence>
<dbReference type="InterPro" id="IPR036291">
    <property type="entry name" value="NAD(P)-bd_dom_sf"/>
</dbReference>
<dbReference type="UniPathway" id="UPA00124"/>
<reference evidence="4" key="1">
    <citation type="journal article" date="2014" name="Int. J. Syst. Evol. Microbiol.">
        <title>Complete genome sequence of Corynebacterium casei LMG S-19264T (=DSM 44701T), isolated from a smear-ripened cheese.</title>
        <authorList>
            <consortium name="US DOE Joint Genome Institute (JGI-PGF)"/>
            <person name="Walter F."/>
            <person name="Albersmeier A."/>
            <person name="Kalinowski J."/>
            <person name="Ruckert C."/>
        </authorList>
    </citation>
    <scope>NUCLEOTIDE SEQUENCE</scope>
    <source>
        <strain evidence="4">CGMCC 1.15371</strain>
    </source>
</reference>
<dbReference type="InterPro" id="IPR005913">
    <property type="entry name" value="dTDP_dehydrorham_reduct"/>
</dbReference>
<dbReference type="Gene3D" id="3.40.50.720">
    <property type="entry name" value="NAD(P)-binding Rossmann-like Domain"/>
    <property type="match status" value="1"/>
</dbReference>